<dbReference type="EMBL" id="LKAJ01000007">
    <property type="protein sequence ID" value="KRG20945.1"/>
    <property type="molecule type" value="Genomic_DNA"/>
</dbReference>
<dbReference type="Proteomes" id="UP000051497">
    <property type="component" value="Unassembled WGS sequence"/>
</dbReference>
<reference evidence="3" key="3">
    <citation type="submission" date="2021-06" db="EMBL/GenBank/DDBJ databases">
        <title>Genomic Description and Analysis of Intracellular Bacteria, Candidatus Berkiella cookevillensis and Candidatus Berkiella aquae.</title>
        <authorList>
            <person name="Kidane D.T."/>
            <person name="Mehari Y.T."/>
            <person name="Rice F.C."/>
            <person name="Arivett B.A."/>
            <person name="Farone A.L."/>
            <person name="Berk S.G."/>
            <person name="Farone M.B."/>
        </authorList>
    </citation>
    <scope>NUCLEOTIDE SEQUENCE</scope>
    <source>
        <strain evidence="3">HT99</strain>
    </source>
</reference>
<name>A0A0Q9YWD8_9GAMM</name>
<proteinExistence type="predicted"/>
<keyword evidence="4" id="KW-1185">Reference proteome</keyword>
<evidence type="ECO:0000313" key="2">
    <source>
        <dbReference type="EMBL" id="KRG20945.1"/>
    </source>
</evidence>
<evidence type="ECO:0000256" key="1">
    <source>
        <dbReference type="SAM" id="MobiDB-lite"/>
    </source>
</evidence>
<gene>
    <name evidence="3" type="ORF">HT99x_001525</name>
    <name evidence="2" type="ORF">HT99x_01865</name>
</gene>
<dbReference type="RefSeq" id="WP_139016603.1">
    <property type="nucleotide sequence ID" value="NZ_LKAJ02000001.1"/>
</dbReference>
<evidence type="ECO:0000313" key="4">
    <source>
        <dbReference type="Proteomes" id="UP000051497"/>
    </source>
</evidence>
<accession>A0A0Q9YWD8</accession>
<dbReference type="GO" id="GO:0005509">
    <property type="term" value="F:calcium ion binding"/>
    <property type="evidence" value="ECO:0007669"/>
    <property type="project" value="InterPro"/>
</dbReference>
<sequence>MKPILPVIIMLFGTFYANTLLARDVIVPYQPRFTKDAERWNDPGPAKTPGEWVHPSQRDNDNDGIPNYQDKDDDNDGIPDNVDKQQYRK</sequence>
<dbReference type="InterPro" id="IPR028974">
    <property type="entry name" value="TSP_type-3_rpt"/>
</dbReference>
<dbReference type="STRING" id="295108.HT99x_01865"/>
<dbReference type="EMBL" id="LKAJ02000001">
    <property type="protein sequence ID" value="MCS5710100.1"/>
    <property type="molecule type" value="Genomic_DNA"/>
</dbReference>
<comment type="caution">
    <text evidence="2">The sequence shown here is derived from an EMBL/GenBank/DDBJ whole genome shotgun (WGS) entry which is preliminary data.</text>
</comment>
<feature type="region of interest" description="Disordered" evidence="1">
    <location>
        <begin position="34"/>
        <end position="89"/>
    </location>
</feature>
<protein>
    <submittedName>
        <fullName evidence="3">Thrombospondin type 3 repeat-containing protein</fullName>
    </submittedName>
</protein>
<dbReference type="Gene3D" id="4.10.1080.10">
    <property type="entry name" value="TSP type-3 repeat"/>
    <property type="match status" value="1"/>
</dbReference>
<organism evidence="2">
    <name type="scientific">Candidatus Berkiella aquae</name>
    <dbReference type="NCBI Taxonomy" id="295108"/>
    <lineage>
        <taxon>Bacteria</taxon>
        <taxon>Pseudomonadati</taxon>
        <taxon>Pseudomonadota</taxon>
        <taxon>Gammaproteobacteria</taxon>
        <taxon>Candidatus Berkiellales</taxon>
        <taxon>Candidatus Berkiellaceae</taxon>
        <taxon>Candidatus Berkiella</taxon>
    </lineage>
</organism>
<reference evidence="3" key="2">
    <citation type="journal article" date="2016" name="Genome Announc.">
        <title>Draft Genome Sequences of Two Novel Amoeba-Resistant Intranuclear Bacteria, 'Candidatus Berkiella cookevillensis' and 'Candidatus Berkiella aquae'.</title>
        <authorList>
            <person name="Mehari Y.T."/>
            <person name="Arivett B.A."/>
            <person name="Farone A.L."/>
            <person name="Gunderson J.H."/>
            <person name="Farone M.B."/>
        </authorList>
    </citation>
    <scope>NUCLEOTIDE SEQUENCE</scope>
    <source>
        <strain evidence="3">HT99</strain>
    </source>
</reference>
<reference evidence="2" key="1">
    <citation type="submission" date="2015-09" db="EMBL/GenBank/DDBJ databases">
        <title>Draft Genome Sequences of Two Novel Amoeba-resistant Intranuclear Bacteria, Candidatus Berkiella cookevillensis and Candidatus Berkiella aquae.</title>
        <authorList>
            <person name="Mehari Y.T."/>
            <person name="Arivett B.A."/>
            <person name="Farone A.L."/>
            <person name="Gunderson J.H."/>
            <person name="Farone M.B."/>
        </authorList>
    </citation>
    <scope>NUCLEOTIDE SEQUENCE [LARGE SCALE GENOMIC DNA]</scope>
    <source>
        <strain evidence="2">HT99</strain>
    </source>
</reference>
<evidence type="ECO:0000313" key="3">
    <source>
        <dbReference type="EMBL" id="MCS5710100.1"/>
    </source>
</evidence>
<dbReference type="AlphaFoldDB" id="A0A0Q9YWD8"/>
<dbReference type="SUPFAM" id="SSF103647">
    <property type="entry name" value="TSP type-3 repeat"/>
    <property type="match status" value="1"/>
</dbReference>